<comment type="caution">
    <text evidence="2">The sequence shown here is derived from an EMBL/GenBank/DDBJ whole genome shotgun (WGS) entry which is preliminary data.</text>
</comment>
<gene>
    <name evidence="2" type="ORF">ANN_13062</name>
</gene>
<dbReference type="EMBL" id="JAJSOF020000009">
    <property type="protein sequence ID" value="KAJ4446366.1"/>
    <property type="molecule type" value="Genomic_DNA"/>
</dbReference>
<protein>
    <submittedName>
        <fullName evidence="2">Uncharacterized protein</fullName>
    </submittedName>
</protein>
<feature type="region of interest" description="Disordered" evidence="1">
    <location>
        <begin position="39"/>
        <end position="60"/>
    </location>
</feature>
<accession>A0ABQ8TIC8</accession>
<dbReference type="Proteomes" id="UP001148838">
    <property type="component" value="Unassembled WGS sequence"/>
</dbReference>
<proteinExistence type="predicted"/>
<keyword evidence="3" id="KW-1185">Reference proteome</keyword>
<organism evidence="2 3">
    <name type="scientific">Periplaneta americana</name>
    <name type="common">American cockroach</name>
    <name type="synonym">Blatta americana</name>
    <dbReference type="NCBI Taxonomy" id="6978"/>
    <lineage>
        <taxon>Eukaryota</taxon>
        <taxon>Metazoa</taxon>
        <taxon>Ecdysozoa</taxon>
        <taxon>Arthropoda</taxon>
        <taxon>Hexapoda</taxon>
        <taxon>Insecta</taxon>
        <taxon>Pterygota</taxon>
        <taxon>Neoptera</taxon>
        <taxon>Polyneoptera</taxon>
        <taxon>Dictyoptera</taxon>
        <taxon>Blattodea</taxon>
        <taxon>Blattoidea</taxon>
        <taxon>Blattidae</taxon>
        <taxon>Blattinae</taxon>
        <taxon>Periplaneta</taxon>
    </lineage>
</organism>
<reference evidence="2 3" key="1">
    <citation type="journal article" date="2022" name="Allergy">
        <title>Genome assembly and annotation of Periplaneta americana reveal a comprehensive cockroach allergen profile.</title>
        <authorList>
            <person name="Wang L."/>
            <person name="Xiong Q."/>
            <person name="Saelim N."/>
            <person name="Wang L."/>
            <person name="Nong W."/>
            <person name="Wan A.T."/>
            <person name="Shi M."/>
            <person name="Liu X."/>
            <person name="Cao Q."/>
            <person name="Hui J.H.L."/>
            <person name="Sookrung N."/>
            <person name="Leung T.F."/>
            <person name="Tungtrongchitr A."/>
            <person name="Tsui S.K.W."/>
        </authorList>
    </citation>
    <scope>NUCLEOTIDE SEQUENCE [LARGE SCALE GENOMIC DNA]</scope>
    <source>
        <strain evidence="2">PWHHKU_190912</strain>
    </source>
</reference>
<evidence type="ECO:0000256" key="1">
    <source>
        <dbReference type="SAM" id="MobiDB-lite"/>
    </source>
</evidence>
<evidence type="ECO:0000313" key="3">
    <source>
        <dbReference type="Proteomes" id="UP001148838"/>
    </source>
</evidence>
<name>A0ABQ8TIC8_PERAM</name>
<evidence type="ECO:0000313" key="2">
    <source>
        <dbReference type="EMBL" id="KAJ4446366.1"/>
    </source>
</evidence>
<sequence>MPHVDILYQQLQKRIIDTITVNSAISSFKSAVESVRNTVDDISEEPSSTKRRRQETPASRRVAAKEVCDVISVQAEERLSFTGHLMASNLFSSGNFMSFNRNFPEESLFQACQAYPFVDSSKLRTELEIM</sequence>